<evidence type="ECO:0000313" key="2">
    <source>
        <dbReference type="Proteomes" id="UP000242814"/>
    </source>
</evidence>
<gene>
    <name evidence="1" type="ORF">ACO22_06424</name>
</gene>
<evidence type="ECO:0000313" key="1">
    <source>
        <dbReference type="EMBL" id="ODH15603.1"/>
    </source>
</evidence>
<accession>A0A1D2J7T4</accession>
<dbReference type="AlphaFoldDB" id="A0A1D2J7T4"/>
<comment type="caution">
    <text evidence="1">The sequence shown here is derived from an EMBL/GenBank/DDBJ whole genome shotgun (WGS) entry which is preliminary data.</text>
</comment>
<name>A0A1D2J7T4_PARBR</name>
<dbReference type="VEuPathDB" id="FungiDB:PADG_12038"/>
<dbReference type="EMBL" id="LZYO01000346">
    <property type="protein sequence ID" value="ODH15603.1"/>
    <property type="molecule type" value="Genomic_DNA"/>
</dbReference>
<protein>
    <submittedName>
        <fullName evidence="1">Uncharacterized protein</fullName>
    </submittedName>
</protein>
<dbReference type="VEuPathDB" id="FungiDB:PABG_12216"/>
<dbReference type="Proteomes" id="UP000242814">
    <property type="component" value="Unassembled WGS sequence"/>
</dbReference>
<organism evidence="1 2">
    <name type="scientific">Paracoccidioides brasiliensis</name>
    <dbReference type="NCBI Taxonomy" id="121759"/>
    <lineage>
        <taxon>Eukaryota</taxon>
        <taxon>Fungi</taxon>
        <taxon>Dikarya</taxon>
        <taxon>Ascomycota</taxon>
        <taxon>Pezizomycotina</taxon>
        <taxon>Eurotiomycetes</taxon>
        <taxon>Eurotiomycetidae</taxon>
        <taxon>Onygenales</taxon>
        <taxon>Ajellomycetaceae</taxon>
        <taxon>Paracoccidioides</taxon>
    </lineage>
</organism>
<sequence>MKGFELGAEVVGVGKTLIYTYRWLFAVVRPFKGRLKLRTSAAAAELRRSQVNSKQPQPIKANRVARLATSATQAKSIREKLGIHGSSEANYFDRLGLAARELFQHPELRIPLSQYVRFLALSLLRKLLYDS</sequence>
<proteinExistence type="predicted"/>
<reference evidence="1 2" key="1">
    <citation type="submission" date="2016-06" db="EMBL/GenBank/DDBJ databases">
        <authorList>
            <person name="Kjaerup R.B."/>
            <person name="Dalgaard T.S."/>
            <person name="Juul-Madsen H.R."/>
        </authorList>
    </citation>
    <scope>NUCLEOTIDE SEQUENCE [LARGE SCALE GENOMIC DNA]</scope>
    <source>
        <strain evidence="1 2">Pb300</strain>
    </source>
</reference>